<dbReference type="AlphaFoldDB" id="A0A1M6S6U8"/>
<feature type="domain" description="M23ase beta-sheet core" evidence="1">
    <location>
        <begin position="45"/>
        <end position="130"/>
    </location>
</feature>
<dbReference type="OrthoDB" id="1066867at2"/>
<dbReference type="PANTHER" id="PTHR21666:SF270">
    <property type="entry name" value="MUREIN HYDROLASE ACTIVATOR ENVC"/>
    <property type="match status" value="1"/>
</dbReference>
<dbReference type="Gene3D" id="2.70.70.10">
    <property type="entry name" value="Glucose Permease (Domain IIA)"/>
    <property type="match status" value="1"/>
</dbReference>
<dbReference type="Pfam" id="PF01551">
    <property type="entry name" value="Peptidase_M23"/>
    <property type="match status" value="1"/>
</dbReference>
<dbReference type="CDD" id="cd12797">
    <property type="entry name" value="M23_peptidase"/>
    <property type="match status" value="1"/>
</dbReference>
<dbReference type="RefSeq" id="WP_073204653.1">
    <property type="nucleotide sequence ID" value="NZ_FRBD01000003.1"/>
</dbReference>
<evidence type="ECO:0000313" key="3">
    <source>
        <dbReference type="Proteomes" id="UP000184130"/>
    </source>
</evidence>
<dbReference type="SUPFAM" id="SSF51261">
    <property type="entry name" value="Duplicated hybrid motif"/>
    <property type="match status" value="1"/>
</dbReference>
<sequence>MNTKDLLLESASGFMMPFEASEEEEVQVSLGYGEQKHPMTGETFVHRGVDFAAHDLPLFALATGTVVGVGTDAVHENYIITKYGKFEVKYGHVREAYVTYGMPVYAGLQVAQSGNFLHFEVSCEGRELDPMEFLAMVYGNMEQLEAMGIKGHYRLANLGVKVKTDYDEDQEELLQMMLRWLPAYMNDIRLGSYAPSVRMEQSLRNIFAQSASRSYFFETIPQIGNPLGLSSRGAPLAGKVQNLLIGDFLNYMALRHGVYLSSWGDDVKKNFLTRQQPTAI</sequence>
<accession>A0A1M6S6U8</accession>
<gene>
    <name evidence="2" type="ORF">SAMN05216463_1033</name>
</gene>
<dbReference type="InterPro" id="IPR050570">
    <property type="entry name" value="Cell_wall_metabolism_enzyme"/>
</dbReference>
<dbReference type="InterPro" id="IPR016047">
    <property type="entry name" value="M23ase_b-sheet_dom"/>
</dbReference>
<reference evidence="2 3" key="1">
    <citation type="submission" date="2016-11" db="EMBL/GenBank/DDBJ databases">
        <authorList>
            <person name="Jaros S."/>
            <person name="Januszkiewicz K."/>
            <person name="Wedrychowicz H."/>
        </authorList>
    </citation>
    <scope>NUCLEOTIDE SEQUENCE [LARGE SCALE GENOMIC DNA]</scope>
    <source>
        <strain evidence="2 3">KHT3</strain>
    </source>
</reference>
<protein>
    <submittedName>
        <fullName evidence="2">Peptidase family M23</fullName>
    </submittedName>
</protein>
<dbReference type="EMBL" id="FRBD01000003">
    <property type="protein sequence ID" value="SHK40227.1"/>
    <property type="molecule type" value="Genomic_DNA"/>
</dbReference>
<organism evidence="2 3">
    <name type="scientific">Xylanibacter ruminicola</name>
    <name type="common">Prevotella ruminicola</name>
    <dbReference type="NCBI Taxonomy" id="839"/>
    <lineage>
        <taxon>Bacteria</taxon>
        <taxon>Pseudomonadati</taxon>
        <taxon>Bacteroidota</taxon>
        <taxon>Bacteroidia</taxon>
        <taxon>Bacteroidales</taxon>
        <taxon>Prevotellaceae</taxon>
        <taxon>Xylanibacter</taxon>
    </lineage>
</organism>
<evidence type="ECO:0000313" key="2">
    <source>
        <dbReference type="EMBL" id="SHK40227.1"/>
    </source>
</evidence>
<dbReference type="GO" id="GO:0004222">
    <property type="term" value="F:metalloendopeptidase activity"/>
    <property type="evidence" value="ECO:0007669"/>
    <property type="project" value="TreeGrafter"/>
</dbReference>
<name>A0A1M6S6U8_XYLRU</name>
<dbReference type="PANTHER" id="PTHR21666">
    <property type="entry name" value="PEPTIDASE-RELATED"/>
    <property type="match status" value="1"/>
</dbReference>
<dbReference type="InterPro" id="IPR011055">
    <property type="entry name" value="Dup_hybrid_motif"/>
</dbReference>
<proteinExistence type="predicted"/>
<evidence type="ECO:0000259" key="1">
    <source>
        <dbReference type="Pfam" id="PF01551"/>
    </source>
</evidence>
<dbReference type="Proteomes" id="UP000184130">
    <property type="component" value="Unassembled WGS sequence"/>
</dbReference>